<dbReference type="EMBL" id="LAZR01019101">
    <property type="protein sequence ID" value="KKL93766.1"/>
    <property type="molecule type" value="Genomic_DNA"/>
</dbReference>
<accession>A0A0F9GT16</accession>
<comment type="caution">
    <text evidence="1">The sequence shown here is derived from an EMBL/GenBank/DDBJ whole genome shotgun (WGS) entry which is preliminary data.</text>
</comment>
<reference evidence="1" key="1">
    <citation type="journal article" date="2015" name="Nature">
        <title>Complex archaea that bridge the gap between prokaryotes and eukaryotes.</title>
        <authorList>
            <person name="Spang A."/>
            <person name="Saw J.H."/>
            <person name="Jorgensen S.L."/>
            <person name="Zaremba-Niedzwiedzka K."/>
            <person name="Martijn J."/>
            <person name="Lind A.E."/>
            <person name="van Eijk R."/>
            <person name="Schleper C."/>
            <person name="Guy L."/>
            <person name="Ettema T.J."/>
        </authorList>
    </citation>
    <scope>NUCLEOTIDE SEQUENCE</scope>
</reference>
<protein>
    <submittedName>
        <fullName evidence="1">Uncharacterized protein</fullName>
    </submittedName>
</protein>
<proteinExistence type="predicted"/>
<name>A0A0F9GT16_9ZZZZ</name>
<dbReference type="AlphaFoldDB" id="A0A0F9GT16"/>
<gene>
    <name evidence="1" type="ORF">LCGC14_1871360</name>
</gene>
<organism evidence="1">
    <name type="scientific">marine sediment metagenome</name>
    <dbReference type="NCBI Taxonomy" id="412755"/>
    <lineage>
        <taxon>unclassified sequences</taxon>
        <taxon>metagenomes</taxon>
        <taxon>ecological metagenomes</taxon>
    </lineage>
</organism>
<evidence type="ECO:0000313" key="1">
    <source>
        <dbReference type="EMBL" id="KKL93766.1"/>
    </source>
</evidence>
<sequence length="102" mass="11076">MDSAAAVQITGLKCDADGCDYKDMNINDYEQYVNAPCPECGANLLTEADYELVKVLAGVVDTLNEKYPPPHDPNEPIAHFTVNMDGSGIPILGDLEWEGEES</sequence>